<organism evidence="1 2">
    <name type="scientific">Melia azedarach</name>
    <name type="common">Chinaberry tree</name>
    <dbReference type="NCBI Taxonomy" id="155640"/>
    <lineage>
        <taxon>Eukaryota</taxon>
        <taxon>Viridiplantae</taxon>
        <taxon>Streptophyta</taxon>
        <taxon>Embryophyta</taxon>
        <taxon>Tracheophyta</taxon>
        <taxon>Spermatophyta</taxon>
        <taxon>Magnoliopsida</taxon>
        <taxon>eudicotyledons</taxon>
        <taxon>Gunneridae</taxon>
        <taxon>Pentapetalae</taxon>
        <taxon>rosids</taxon>
        <taxon>malvids</taxon>
        <taxon>Sapindales</taxon>
        <taxon>Meliaceae</taxon>
        <taxon>Melia</taxon>
    </lineage>
</organism>
<evidence type="ECO:0000313" key="2">
    <source>
        <dbReference type="Proteomes" id="UP001164539"/>
    </source>
</evidence>
<reference evidence="1 2" key="1">
    <citation type="journal article" date="2023" name="Science">
        <title>Complex scaffold remodeling in plant triterpene biosynthesis.</title>
        <authorList>
            <person name="De La Pena R."/>
            <person name="Hodgson H."/>
            <person name="Liu J.C."/>
            <person name="Stephenson M.J."/>
            <person name="Martin A.C."/>
            <person name="Owen C."/>
            <person name="Harkess A."/>
            <person name="Leebens-Mack J."/>
            <person name="Jimenez L.E."/>
            <person name="Osbourn A."/>
            <person name="Sattely E.S."/>
        </authorList>
    </citation>
    <scope>NUCLEOTIDE SEQUENCE [LARGE SCALE GENOMIC DNA]</scope>
    <source>
        <strain evidence="2">cv. JPN11</strain>
        <tissue evidence="1">Leaf</tissue>
    </source>
</reference>
<gene>
    <name evidence="1" type="ORF">OWV82_009045</name>
</gene>
<proteinExistence type="predicted"/>
<evidence type="ECO:0000313" key="1">
    <source>
        <dbReference type="EMBL" id="KAJ4721350.1"/>
    </source>
</evidence>
<name>A0ACC1YFC4_MELAZ</name>
<keyword evidence="1" id="KW-0560">Oxidoreductase</keyword>
<dbReference type="EMBL" id="CM051397">
    <property type="protein sequence ID" value="KAJ4721350.1"/>
    <property type="molecule type" value="Genomic_DNA"/>
</dbReference>
<sequence length="355" mass="38547">MRTKFSFLLIFFFIVPLALAELKPGFYSTSCSKAESIVFNVVQRRFSTDKTIPGGLLRMFFHDCFAGSAGCDAAILIDSTDANPSEKDASPNLTVRGYEIIDEAKQELEKVCPSTVSCADIIALATRDAVVLAGGPNFTVSTGRLDGLRSNPEVVDLPGPTVPVSEVLQRFANKGFTPKEAVALLGAHTVGFSRCSFFQERLSNFRATGVADNDMDQSFAEDLSRTCGSSSSEDPTTFLDHGTPNAFDNQYYNQTMFKRGVLKIDQALATDTSTAGFVSHFASDQADFQVTFSNGMVKLGGLGVLDNSAGEVRQNCRAFNRPSTQPPNKGRGQKPKDNKGRKQLSFPFNMFQNGN</sequence>
<accession>A0ACC1YFC4</accession>
<protein>
    <submittedName>
        <fullName evidence="1">Peroxidase</fullName>
    </submittedName>
</protein>
<keyword evidence="2" id="KW-1185">Reference proteome</keyword>
<comment type="caution">
    <text evidence="1">The sequence shown here is derived from an EMBL/GenBank/DDBJ whole genome shotgun (WGS) entry which is preliminary data.</text>
</comment>
<keyword evidence="1" id="KW-0575">Peroxidase</keyword>
<dbReference type="Proteomes" id="UP001164539">
    <property type="component" value="Chromosome 4"/>
</dbReference>